<dbReference type="Proteomes" id="UP001139384">
    <property type="component" value="Unassembled WGS sequence"/>
</dbReference>
<evidence type="ECO:0000313" key="2">
    <source>
        <dbReference type="EMBL" id="MCF1592276.1"/>
    </source>
</evidence>
<reference evidence="2" key="1">
    <citation type="submission" date="2022-01" db="EMBL/GenBank/DDBJ databases">
        <title>Draft Genome Sequences of Seven Type Strains of the Genus Streptomyces.</title>
        <authorList>
            <person name="Aziz S."/>
            <person name="Coretto E."/>
            <person name="Chronakova A."/>
            <person name="Sproer C."/>
            <person name="Huber K."/>
            <person name="Nouioui I."/>
            <person name="Gross H."/>
        </authorList>
    </citation>
    <scope>NUCLEOTIDE SEQUENCE</scope>
    <source>
        <strain evidence="2">DSM 103493</strain>
    </source>
</reference>
<dbReference type="EMBL" id="JAKEIP010000004">
    <property type="protein sequence ID" value="MCF1592276.1"/>
    <property type="molecule type" value="Genomic_DNA"/>
</dbReference>
<feature type="signal peptide" evidence="1">
    <location>
        <begin position="1"/>
        <end position="32"/>
    </location>
</feature>
<keyword evidence="1" id="KW-0732">Signal</keyword>
<evidence type="ECO:0000256" key="1">
    <source>
        <dbReference type="SAM" id="SignalP"/>
    </source>
</evidence>
<sequence length="131" mass="13840">MKRHSRSNRARMSVVAGSILTAGTLAVTPAAAAPAQQEASDVTVILRITVNPDPSWAEDAVMISVPGSHGNWDCHTGFAPHVPKDVEVSVPANTNVTIWSSHGCYDAIQMSGAWIPQDKDGQVINVRVGGQ</sequence>
<evidence type="ECO:0000313" key="3">
    <source>
        <dbReference type="Proteomes" id="UP001139384"/>
    </source>
</evidence>
<accession>A0A9X1PSN3</accession>
<dbReference type="RefSeq" id="WP_234760565.1">
    <property type="nucleotide sequence ID" value="NZ_JAKEIP010000004.1"/>
</dbReference>
<dbReference type="AlphaFoldDB" id="A0A9X1PSN3"/>
<name>A0A9X1PSN3_STRM4</name>
<comment type="caution">
    <text evidence="2">The sequence shown here is derived from an EMBL/GenBank/DDBJ whole genome shotgun (WGS) entry which is preliminary data.</text>
</comment>
<keyword evidence="3" id="KW-1185">Reference proteome</keyword>
<feature type="chain" id="PRO_5040950508" evidence="1">
    <location>
        <begin position="33"/>
        <end position="131"/>
    </location>
</feature>
<gene>
    <name evidence="2" type="ORF">L0P92_01645</name>
</gene>
<protein>
    <submittedName>
        <fullName evidence="2">Uncharacterized protein</fullName>
    </submittedName>
</protein>
<organism evidence="2 3">
    <name type="scientific">Streptomyces muensis</name>
    <dbReference type="NCBI Taxonomy" id="1077944"/>
    <lineage>
        <taxon>Bacteria</taxon>
        <taxon>Bacillati</taxon>
        <taxon>Actinomycetota</taxon>
        <taxon>Actinomycetes</taxon>
        <taxon>Kitasatosporales</taxon>
        <taxon>Streptomycetaceae</taxon>
        <taxon>Streptomyces</taxon>
    </lineage>
</organism>
<proteinExistence type="predicted"/>